<dbReference type="InterPro" id="IPR024079">
    <property type="entry name" value="MetalloPept_cat_dom_sf"/>
</dbReference>
<dbReference type="RefSeq" id="WP_386087582.1">
    <property type="nucleotide sequence ID" value="NZ_JBHRXN010000002.1"/>
</dbReference>
<accession>A0ABV7RC86</accession>
<dbReference type="SUPFAM" id="SSF55486">
    <property type="entry name" value="Metalloproteases ('zincins'), catalytic domain"/>
    <property type="match status" value="1"/>
</dbReference>
<dbReference type="InterPro" id="IPR008752">
    <property type="entry name" value="Peptidase_M11"/>
</dbReference>
<evidence type="ECO:0000313" key="5">
    <source>
        <dbReference type="Proteomes" id="UP001595741"/>
    </source>
</evidence>
<evidence type="ECO:0000313" key="4">
    <source>
        <dbReference type="EMBL" id="MFC3530807.1"/>
    </source>
</evidence>
<organism evidence="4 5">
    <name type="scientific">Vogesella facilis</name>
    <dbReference type="NCBI Taxonomy" id="1655232"/>
    <lineage>
        <taxon>Bacteria</taxon>
        <taxon>Pseudomonadati</taxon>
        <taxon>Pseudomonadota</taxon>
        <taxon>Betaproteobacteria</taxon>
        <taxon>Neisseriales</taxon>
        <taxon>Chromobacteriaceae</taxon>
        <taxon>Vogesella</taxon>
    </lineage>
</organism>
<evidence type="ECO:0000256" key="1">
    <source>
        <dbReference type="SAM" id="SignalP"/>
    </source>
</evidence>
<protein>
    <submittedName>
        <fullName evidence="4">NEW3 domain-containing protein</fullName>
    </submittedName>
</protein>
<name>A0ABV7RC86_9NEIS</name>
<dbReference type="Pfam" id="PF10633">
    <property type="entry name" value="NPCBM_assoc"/>
    <property type="match status" value="1"/>
</dbReference>
<dbReference type="Pfam" id="PF05548">
    <property type="entry name" value="Peptidase_M11"/>
    <property type="match status" value="1"/>
</dbReference>
<dbReference type="InterPro" id="IPR018905">
    <property type="entry name" value="A-galactase_NEW3"/>
</dbReference>
<feature type="domain" description="Alpha-galactosidase NEW3" evidence="3">
    <location>
        <begin position="475"/>
        <end position="550"/>
    </location>
</feature>
<feature type="chain" id="PRO_5045297699" evidence="1">
    <location>
        <begin position="23"/>
        <end position="671"/>
    </location>
</feature>
<gene>
    <name evidence="4" type="ORF">ACFOLG_01275</name>
</gene>
<reference evidence="5" key="1">
    <citation type="journal article" date="2019" name="Int. J. Syst. Evol. Microbiol.">
        <title>The Global Catalogue of Microorganisms (GCM) 10K type strain sequencing project: providing services to taxonomists for standard genome sequencing and annotation.</title>
        <authorList>
            <consortium name="The Broad Institute Genomics Platform"/>
            <consortium name="The Broad Institute Genome Sequencing Center for Infectious Disease"/>
            <person name="Wu L."/>
            <person name="Ma J."/>
        </authorList>
    </citation>
    <scope>NUCLEOTIDE SEQUENCE [LARGE SCALE GENOMIC DNA]</scope>
    <source>
        <strain evidence="5">KCTC 42742</strain>
    </source>
</reference>
<keyword evidence="5" id="KW-1185">Reference proteome</keyword>
<evidence type="ECO:0000259" key="2">
    <source>
        <dbReference type="Pfam" id="PF05548"/>
    </source>
</evidence>
<dbReference type="Gene3D" id="3.40.390.10">
    <property type="entry name" value="Collagenase (Catalytic Domain)"/>
    <property type="match status" value="1"/>
</dbReference>
<comment type="caution">
    <text evidence="4">The sequence shown here is derived from an EMBL/GenBank/DDBJ whole genome shotgun (WGS) entry which is preliminary data.</text>
</comment>
<dbReference type="Gene3D" id="2.60.40.1930">
    <property type="match status" value="1"/>
</dbReference>
<sequence>MARWAALLAGLLLAGQAASLQAAVPAAQASAQAQVGSAAAVDLEGELQVLHEDDLKNRKSRTRHFLKTDAGERLELHFKGAAARYATGSRVRVRGQQSGSQLALDSSSGSVQVLAQAAGSNPLGVQNTAVLLVNFQDNPGDQRWTQEQWRTLVFGQVSDFVRENSFQQTSLTGQVYGWYTLPISSTSTCDTDAIATAANQAAAAAGVNLAAYTRLVYVFPPVASCAFSGASTIGGVPSKSFINGDNSFRVVTHELGHGLGLDHTHANDCDTSPTGATCTYYEYGDRADVMGSGQGHINAAQKERLGWLNNGVAPAVTTVQQSGTYVIEPYESSGSSAKALKILKGVNPTTGQRSWYYLEYRQPLGADSYLATDPYLKTANVFNGVTVHLDTEGSVYDNYLLDMTPGSLSWYSRADLDDPALVVGQSYTDSAAGVTITPTWANSSGIGVQVSFSAGSCTRGQPSVLLSPLQSTSVSAGAAVGYSVVVSNHDSSGCAATTFNLASVLPSGWSGTLAASSLSIAAGGSGSTTLTVTSSGTAIAGSYGVTASASNVAASQYSASGTASYSVQAQVGTLAVKVATDKASYSLGATVTSTATLSNASGAVANTPVTLLFTKPNGSTVSQTVTSDSKGVASYKLRLGKQKDALGSYQVRASASSGGQSASATTTFAVQ</sequence>
<proteinExistence type="predicted"/>
<dbReference type="Proteomes" id="UP001595741">
    <property type="component" value="Unassembled WGS sequence"/>
</dbReference>
<dbReference type="EMBL" id="JBHRXN010000002">
    <property type="protein sequence ID" value="MFC3530807.1"/>
    <property type="molecule type" value="Genomic_DNA"/>
</dbReference>
<keyword evidence="1" id="KW-0732">Signal</keyword>
<evidence type="ECO:0000259" key="3">
    <source>
        <dbReference type="Pfam" id="PF10633"/>
    </source>
</evidence>
<feature type="domain" description="Peptidase M11 gametolysin" evidence="2">
    <location>
        <begin position="186"/>
        <end position="373"/>
    </location>
</feature>
<feature type="signal peptide" evidence="1">
    <location>
        <begin position="1"/>
        <end position="22"/>
    </location>
</feature>